<dbReference type="GO" id="GO:0016208">
    <property type="term" value="F:AMP binding"/>
    <property type="evidence" value="ECO:0007669"/>
    <property type="project" value="InterPro"/>
</dbReference>
<feature type="binding site" evidence="6">
    <location>
        <position position="506"/>
    </location>
    <ligand>
        <name>ATP</name>
        <dbReference type="ChEBI" id="CHEBI:30616"/>
    </ligand>
</feature>
<feature type="binding site" evidence="6">
    <location>
        <begin position="415"/>
        <end position="420"/>
    </location>
    <ligand>
        <name>ATP</name>
        <dbReference type="ChEBI" id="CHEBI:30616"/>
    </ligand>
</feature>
<comment type="caution">
    <text evidence="6">Lacks conserved residue(s) required for the propagation of feature annotation.</text>
</comment>
<feature type="binding site" evidence="6">
    <location>
        <position position="532"/>
    </location>
    <ligand>
        <name>ATP</name>
        <dbReference type="ChEBI" id="CHEBI:30616"/>
    </ligand>
</feature>
<evidence type="ECO:0000256" key="5">
    <source>
        <dbReference type="ARBA" id="ARBA00022990"/>
    </source>
</evidence>
<dbReference type="Proteomes" id="UP000092643">
    <property type="component" value="Unassembled WGS sequence"/>
</dbReference>
<keyword evidence="6" id="KW-0479">Metal-binding</keyword>
<dbReference type="EMBL" id="JPXS01000034">
    <property type="protein sequence ID" value="KGQ31323.1"/>
    <property type="molecule type" value="Genomic_DNA"/>
</dbReference>
<feature type="modified residue" description="N6-acetyllysine" evidence="6">
    <location>
        <position position="618"/>
    </location>
</feature>
<dbReference type="GO" id="GO:0019427">
    <property type="term" value="P:acetyl-CoA biosynthetic process from acetate"/>
    <property type="evidence" value="ECO:0007669"/>
    <property type="project" value="UniProtKB-UniRule"/>
</dbReference>
<sequence>MQQIDSVLKETRVFPPSNDFRQQANIGDDEKYQQLWDFADKDYVNYWADLARELISWKKPFVTPFDGSNAPFYKWFIDGKLNVSWNCLDRHLPDKGDKIAILFESDFGQVNTYTYKQLHNRVCRFANALREQGIKKGDRVIIYMPMIVEAVIAMQACARIGAIHSVVFGGFSASALRDRIEDAQAKIVITANGSLRGGRIIPLKEIVDESLEIGCKSVEKVIVYYRLNVDTPWHEGRDFWWHELTMHQPDFCEPEWMDAEDPLFILYTSGSTGKPKGIVHSTAGYLLVVIHHFRNVMDYKPNDVFWCTADVGWITGHSLVCYGPLSSGATQVLYEGVPSYPDAGRIWRIIQRHKVTVFHTSPTLLRSLTRFGDQIPNKYDLSSLRLLGTAGEPINPSAWVWYHEVIGKGKCPIVDTWWQTETGTIMLSPLPGINPLKPGSCALPQPGIMADVVNEKGEKIEKGKGGLLVIKRPFPCMVRTIWNDDERYKKTYFPQELGGKYYVTGDTAYRDEDGYFWILGRTDDVINVSGHRLGTMEIESALVANEKVAEAAVVGKPDEIKGESIVAFVVLNQAAIDDDEAKQVAEELKLWVSQEIGKIARPEDIRFADNLPKTRSGKIMRRLLRSIAKNEVITQDVSTLENPQIIGQLQRQIL</sequence>
<evidence type="ECO:0000313" key="10">
    <source>
        <dbReference type="EMBL" id="KGQ31323.1"/>
    </source>
</evidence>
<dbReference type="GO" id="GO:0046872">
    <property type="term" value="F:metal ion binding"/>
    <property type="evidence" value="ECO:0007669"/>
    <property type="project" value="UniProtKB-KW"/>
</dbReference>
<feature type="binding site" evidence="6">
    <location>
        <begin position="196"/>
        <end position="199"/>
    </location>
    <ligand>
        <name>CoA</name>
        <dbReference type="ChEBI" id="CHEBI:57287"/>
    </ligand>
</feature>
<dbReference type="InterPro" id="IPR025110">
    <property type="entry name" value="AMP-bd_C"/>
</dbReference>
<feature type="domain" description="AMP-dependent synthetase/ligase" evidence="7">
    <location>
        <begin position="90"/>
        <end position="477"/>
    </location>
</feature>
<keyword evidence="5 6" id="KW-0007">Acetylation</keyword>
<dbReference type="PROSITE" id="PS00455">
    <property type="entry name" value="AMP_BINDING"/>
    <property type="match status" value="1"/>
</dbReference>
<dbReference type="Proteomes" id="UP000030526">
    <property type="component" value="Unassembled WGS sequence"/>
</dbReference>
<accession>A0A0A2YTK8</accession>
<dbReference type="OrthoDB" id="9803968at2"/>
<evidence type="ECO:0000259" key="7">
    <source>
        <dbReference type="Pfam" id="PF00501"/>
    </source>
</evidence>
<dbReference type="PANTHER" id="PTHR24095:SF14">
    <property type="entry name" value="ACETYL-COENZYME A SYNTHETASE 1"/>
    <property type="match status" value="1"/>
</dbReference>
<feature type="binding site" evidence="6">
    <location>
        <position position="543"/>
    </location>
    <ligand>
        <name>Mg(2+)</name>
        <dbReference type="ChEBI" id="CHEBI:18420"/>
    </ligand>
</feature>
<comment type="catalytic activity">
    <reaction evidence="6">
        <text>acetate + ATP + CoA = acetyl-CoA + AMP + diphosphate</text>
        <dbReference type="Rhea" id="RHEA:23176"/>
        <dbReference type="ChEBI" id="CHEBI:30089"/>
        <dbReference type="ChEBI" id="CHEBI:30616"/>
        <dbReference type="ChEBI" id="CHEBI:33019"/>
        <dbReference type="ChEBI" id="CHEBI:57287"/>
        <dbReference type="ChEBI" id="CHEBI:57288"/>
        <dbReference type="ChEBI" id="CHEBI:456215"/>
        <dbReference type="EC" id="6.2.1.1"/>
    </reaction>
</comment>
<keyword evidence="3 6" id="KW-0547">Nucleotide-binding</keyword>
<dbReference type="InterPro" id="IPR032387">
    <property type="entry name" value="ACAS_N"/>
</dbReference>
<evidence type="ECO:0000256" key="2">
    <source>
        <dbReference type="ARBA" id="ARBA00022598"/>
    </source>
</evidence>
<proteinExistence type="inferred from homology"/>
<dbReference type="SUPFAM" id="SSF56801">
    <property type="entry name" value="Acetyl-CoA synthetase-like"/>
    <property type="match status" value="1"/>
</dbReference>
<keyword evidence="2 6" id="KW-0436">Ligase</keyword>
<dbReference type="InterPro" id="IPR020845">
    <property type="entry name" value="AMP-binding_CS"/>
</dbReference>
<comment type="PTM">
    <text evidence="6">Acetylated. Deacetylation by the SIR2-homolog deacetylase activates the enzyme.</text>
</comment>
<name>A0A0A2YTK8_9PAST</name>
<feature type="binding site" evidence="6">
    <location>
        <position position="548"/>
    </location>
    <ligand>
        <name>Mg(2+)</name>
        <dbReference type="ChEBI" id="CHEBI:18420"/>
    </ligand>
</feature>
<feature type="binding site" evidence="6">
    <location>
        <position position="315"/>
    </location>
    <ligand>
        <name>CoA</name>
        <dbReference type="ChEBI" id="CHEBI:57287"/>
    </ligand>
</feature>
<dbReference type="PANTHER" id="PTHR24095">
    <property type="entry name" value="ACETYL-COENZYME A SYNTHETASE"/>
    <property type="match status" value="1"/>
</dbReference>
<evidence type="ECO:0000259" key="8">
    <source>
        <dbReference type="Pfam" id="PF13193"/>
    </source>
</evidence>
<dbReference type="EMBL" id="JTJO01000057">
    <property type="protein sequence ID" value="OBW96805.1"/>
    <property type="molecule type" value="Genomic_DNA"/>
</dbReference>
<evidence type="ECO:0000256" key="1">
    <source>
        <dbReference type="ARBA" id="ARBA00006432"/>
    </source>
</evidence>
<keyword evidence="4 6" id="KW-0067">ATP-binding</keyword>
<feature type="binding site" evidence="6">
    <location>
        <position position="529"/>
    </location>
    <ligand>
        <name>CoA</name>
        <dbReference type="ChEBI" id="CHEBI:57287"/>
    </ligand>
</feature>
<dbReference type="Pfam" id="PF13193">
    <property type="entry name" value="AMP-binding_C"/>
    <property type="match status" value="1"/>
</dbReference>
<dbReference type="EC" id="6.2.1.1" evidence="6"/>
<reference evidence="11 13" key="2">
    <citation type="submission" date="2014-11" db="EMBL/GenBank/DDBJ databases">
        <title>Pan-genome of Gallibacterium spp.</title>
        <authorList>
            <person name="Kudirkiene E."/>
            <person name="Bojesen A.M."/>
        </authorList>
    </citation>
    <scope>NUCLEOTIDE SEQUENCE [LARGE SCALE GENOMIC DNA]</scope>
    <source>
        <strain evidence="11 13">F 279</strain>
    </source>
</reference>
<dbReference type="RefSeq" id="WP_039084134.1">
    <property type="nucleotide sequence ID" value="NZ_CP114281.1"/>
</dbReference>
<dbReference type="InterPro" id="IPR042099">
    <property type="entry name" value="ANL_N_sf"/>
</dbReference>
<dbReference type="GO" id="GO:0005524">
    <property type="term" value="F:ATP binding"/>
    <property type="evidence" value="ECO:0007669"/>
    <property type="project" value="UniProtKB-KW"/>
</dbReference>
<reference evidence="10 12" key="1">
    <citation type="submission" date="2014-08" db="EMBL/GenBank/DDBJ databases">
        <title>Chaperone-usher fimbriae in a diverse selection of Gallibacterium genomes.</title>
        <authorList>
            <person name="Kudirkiene E."/>
            <person name="Bager R.J."/>
            <person name="Johnson T.J."/>
            <person name="Bojesen A.M."/>
        </authorList>
    </citation>
    <scope>NUCLEOTIDE SEQUENCE [LARGE SCALE GENOMIC DNA]</scope>
    <source>
        <strain evidence="10 12">20558/3kl.</strain>
    </source>
</reference>
<dbReference type="Pfam" id="PF00501">
    <property type="entry name" value="AMP-binding"/>
    <property type="match status" value="1"/>
</dbReference>
<evidence type="ECO:0000313" key="12">
    <source>
        <dbReference type="Proteomes" id="UP000030526"/>
    </source>
</evidence>
<evidence type="ECO:0000313" key="11">
    <source>
        <dbReference type="EMBL" id="OBW96805.1"/>
    </source>
</evidence>
<dbReference type="Gene3D" id="3.40.50.12780">
    <property type="entry name" value="N-terminal domain of ligase-like"/>
    <property type="match status" value="1"/>
</dbReference>
<dbReference type="InterPro" id="IPR000873">
    <property type="entry name" value="AMP-dep_synth/lig_dom"/>
</dbReference>
<evidence type="ECO:0000313" key="13">
    <source>
        <dbReference type="Proteomes" id="UP000092643"/>
    </source>
</evidence>
<evidence type="ECO:0000256" key="6">
    <source>
        <dbReference type="HAMAP-Rule" id="MF_01123"/>
    </source>
</evidence>
<dbReference type="CDD" id="cd05966">
    <property type="entry name" value="ACS"/>
    <property type="match status" value="1"/>
</dbReference>
<dbReference type="Gene3D" id="3.30.300.30">
    <property type="match status" value="1"/>
</dbReference>
<evidence type="ECO:0000259" key="9">
    <source>
        <dbReference type="Pfam" id="PF16177"/>
    </source>
</evidence>
<feature type="binding site" evidence="6">
    <location>
        <begin position="391"/>
        <end position="393"/>
    </location>
    <ligand>
        <name>ATP</name>
        <dbReference type="ChEBI" id="CHEBI:30616"/>
    </ligand>
</feature>
<dbReference type="Pfam" id="PF16177">
    <property type="entry name" value="ACAS_N"/>
    <property type="match status" value="1"/>
</dbReference>
<dbReference type="FunFam" id="3.40.50.12780:FF:000001">
    <property type="entry name" value="Acetyl-coenzyme A synthetase"/>
    <property type="match status" value="1"/>
</dbReference>
<dbReference type="NCBIfam" id="TIGR02188">
    <property type="entry name" value="Ac_CoA_lig_AcsA"/>
    <property type="match status" value="1"/>
</dbReference>
<evidence type="ECO:0000256" key="4">
    <source>
        <dbReference type="ARBA" id="ARBA00022840"/>
    </source>
</evidence>
<dbReference type="GO" id="GO:0005829">
    <property type="term" value="C:cytosol"/>
    <property type="evidence" value="ECO:0007669"/>
    <property type="project" value="TreeGrafter"/>
</dbReference>
<dbReference type="InterPro" id="IPR011904">
    <property type="entry name" value="Ac_CoA_lig"/>
</dbReference>
<dbReference type="GO" id="GO:0003987">
    <property type="term" value="F:acetate-CoA ligase activity"/>
    <property type="evidence" value="ECO:0007669"/>
    <property type="project" value="UniProtKB-UniRule"/>
</dbReference>
<comment type="caution">
    <text evidence="10">The sequence shown here is derived from an EMBL/GenBank/DDBJ whole genome shotgun (WGS) entry which is preliminary data.</text>
</comment>
<gene>
    <name evidence="6" type="primary">acsA</name>
    <name evidence="10" type="ORF">JP32_07035</name>
    <name evidence="11" type="ORF">QV03_10545</name>
</gene>
<dbReference type="PATRIC" id="fig|750.22.peg.2159"/>
<dbReference type="InterPro" id="IPR045851">
    <property type="entry name" value="AMP-bd_C_sf"/>
</dbReference>
<dbReference type="NCBIfam" id="NF001208">
    <property type="entry name" value="PRK00174.1"/>
    <property type="match status" value="1"/>
</dbReference>
<dbReference type="AlphaFoldDB" id="A0A0A2YTK8"/>
<feature type="domain" description="AMP-binding enzyme C-terminal" evidence="8">
    <location>
        <begin position="537"/>
        <end position="618"/>
    </location>
</feature>
<dbReference type="HAMAP" id="MF_01123">
    <property type="entry name" value="Ac_CoA_synth"/>
    <property type="match status" value="1"/>
</dbReference>
<feature type="binding site" evidence="6">
    <location>
        <position position="521"/>
    </location>
    <ligand>
        <name>ATP</name>
        <dbReference type="ChEBI" id="CHEBI:30616"/>
    </ligand>
</feature>
<comment type="function">
    <text evidence="6">Catalyzes the conversion of acetate into acetyl-CoA (AcCoA), an essential intermediate at the junction of anabolic and catabolic pathways. AcsA undergoes a two-step reaction. In the first half reaction, AcsA combines acetate with ATP to form acetyl-adenylate (AcAMP) intermediate. In the second half reaction, it can then transfer the acetyl group from AcAMP to the sulfhydryl group of CoA, forming the product AcCoA.</text>
</comment>
<keyword evidence="6" id="KW-0460">Magnesium</keyword>
<protein>
    <recommendedName>
        <fullName evidence="6">Acetyl-coenzyme A synthetase</fullName>
        <shortName evidence="6">AcCoA synthetase</shortName>
        <shortName evidence="6">Acs</shortName>
        <ecNumber evidence="6">6.2.1.1</ecNumber>
    </recommendedName>
    <alternativeName>
        <fullName evidence="6">Acetate--CoA ligase</fullName>
    </alternativeName>
    <alternativeName>
        <fullName evidence="6">Acyl-activating enzyme</fullName>
    </alternativeName>
</protein>
<evidence type="ECO:0000256" key="3">
    <source>
        <dbReference type="ARBA" id="ARBA00022741"/>
    </source>
</evidence>
<comment type="cofactor">
    <cofactor evidence="6">
        <name>Mg(2+)</name>
        <dbReference type="ChEBI" id="CHEBI:18420"/>
    </cofactor>
</comment>
<comment type="similarity">
    <text evidence="1 6">Belongs to the ATP-dependent AMP-binding enzyme family.</text>
</comment>
<feature type="domain" description="Acetyl-coenzyme A synthetase N-terminal" evidence="9">
    <location>
        <begin position="32"/>
        <end position="87"/>
    </location>
</feature>
<organism evidence="10 12">
    <name type="scientific">Gallibacterium anatis</name>
    <dbReference type="NCBI Taxonomy" id="750"/>
    <lineage>
        <taxon>Bacteria</taxon>
        <taxon>Pseudomonadati</taxon>
        <taxon>Pseudomonadota</taxon>
        <taxon>Gammaproteobacteria</taxon>
        <taxon>Pasteurellales</taxon>
        <taxon>Pasteurellaceae</taxon>
        <taxon>Gallibacterium</taxon>
    </lineage>
</organism>